<dbReference type="PROSITE" id="PS00622">
    <property type="entry name" value="HTH_LUXR_1"/>
    <property type="match status" value="1"/>
</dbReference>
<dbReference type="GO" id="GO:0003677">
    <property type="term" value="F:DNA binding"/>
    <property type="evidence" value="ECO:0007669"/>
    <property type="project" value="UniProtKB-KW"/>
</dbReference>
<dbReference type="Proteomes" id="UP000584670">
    <property type="component" value="Unassembled WGS sequence"/>
</dbReference>
<name>A0A7X1MB39_9ACTN</name>
<dbReference type="PANTHER" id="PTHR44688">
    <property type="entry name" value="DNA-BINDING TRANSCRIPTIONAL ACTIVATOR DEVR_DOSR"/>
    <property type="match status" value="1"/>
</dbReference>
<gene>
    <name evidence="5" type="ORF">H4N64_23040</name>
</gene>
<evidence type="ECO:0000256" key="1">
    <source>
        <dbReference type="ARBA" id="ARBA00023015"/>
    </source>
</evidence>
<dbReference type="InterPro" id="IPR000792">
    <property type="entry name" value="Tscrpt_reg_LuxR_C"/>
</dbReference>
<dbReference type="InterPro" id="IPR016032">
    <property type="entry name" value="Sig_transdc_resp-reg_C-effctor"/>
</dbReference>
<organism evidence="5 6">
    <name type="scientific">Streptomyces cupreus</name>
    <dbReference type="NCBI Taxonomy" id="2759956"/>
    <lineage>
        <taxon>Bacteria</taxon>
        <taxon>Bacillati</taxon>
        <taxon>Actinomycetota</taxon>
        <taxon>Actinomycetes</taxon>
        <taxon>Kitasatosporales</taxon>
        <taxon>Streptomycetaceae</taxon>
        <taxon>Streptomyces</taxon>
    </lineage>
</organism>
<comment type="caution">
    <text evidence="5">The sequence shown here is derived from an EMBL/GenBank/DDBJ whole genome shotgun (WGS) entry which is preliminary data.</text>
</comment>
<keyword evidence="1" id="KW-0805">Transcription regulation</keyword>
<dbReference type="EMBL" id="JACMSF010000025">
    <property type="protein sequence ID" value="MBC2904431.1"/>
    <property type="molecule type" value="Genomic_DNA"/>
</dbReference>
<dbReference type="PRINTS" id="PR00038">
    <property type="entry name" value="HTHLUXR"/>
</dbReference>
<dbReference type="Pfam" id="PF00196">
    <property type="entry name" value="GerE"/>
    <property type="match status" value="1"/>
</dbReference>
<dbReference type="PANTHER" id="PTHR44688:SF25">
    <property type="entry name" value="HTH LUXR-TYPE DOMAIN-CONTAINING PROTEIN"/>
    <property type="match status" value="1"/>
</dbReference>
<evidence type="ECO:0000256" key="3">
    <source>
        <dbReference type="ARBA" id="ARBA00023163"/>
    </source>
</evidence>
<dbReference type="SUPFAM" id="SSF46894">
    <property type="entry name" value="C-terminal effector domain of the bipartite response regulators"/>
    <property type="match status" value="1"/>
</dbReference>
<evidence type="ECO:0000313" key="5">
    <source>
        <dbReference type="EMBL" id="MBC2904431.1"/>
    </source>
</evidence>
<sequence>MLDGIKEGYSNRMVGRLLGISERTVKVHLHSIFIKLGANSRTEAVIAGIRNGSISLH</sequence>
<keyword evidence="3" id="KW-0804">Transcription</keyword>
<dbReference type="AlphaFoldDB" id="A0A7X1MB39"/>
<evidence type="ECO:0000259" key="4">
    <source>
        <dbReference type="PROSITE" id="PS50043"/>
    </source>
</evidence>
<proteinExistence type="predicted"/>
<evidence type="ECO:0000256" key="2">
    <source>
        <dbReference type="ARBA" id="ARBA00023125"/>
    </source>
</evidence>
<keyword evidence="6" id="KW-1185">Reference proteome</keyword>
<dbReference type="PROSITE" id="PS50043">
    <property type="entry name" value="HTH_LUXR_2"/>
    <property type="match status" value="1"/>
</dbReference>
<dbReference type="Gene3D" id="1.10.10.10">
    <property type="entry name" value="Winged helix-like DNA-binding domain superfamily/Winged helix DNA-binding domain"/>
    <property type="match status" value="1"/>
</dbReference>
<protein>
    <submittedName>
        <fullName evidence="5">Response regulator transcription factor</fullName>
    </submittedName>
</protein>
<dbReference type="GO" id="GO:0006355">
    <property type="term" value="P:regulation of DNA-templated transcription"/>
    <property type="evidence" value="ECO:0007669"/>
    <property type="project" value="InterPro"/>
</dbReference>
<dbReference type="SMART" id="SM00421">
    <property type="entry name" value="HTH_LUXR"/>
    <property type="match status" value="1"/>
</dbReference>
<keyword evidence="2" id="KW-0238">DNA-binding</keyword>
<feature type="domain" description="HTH luxR-type" evidence="4">
    <location>
        <begin position="1"/>
        <end position="52"/>
    </location>
</feature>
<accession>A0A7X1MB39</accession>
<dbReference type="CDD" id="cd06170">
    <property type="entry name" value="LuxR_C_like"/>
    <property type="match status" value="1"/>
</dbReference>
<evidence type="ECO:0000313" key="6">
    <source>
        <dbReference type="Proteomes" id="UP000584670"/>
    </source>
</evidence>
<dbReference type="InterPro" id="IPR036388">
    <property type="entry name" value="WH-like_DNA-bd_sf"/>
</dbReference>
<reference evidence="5 6" key="1">
    <citation type="submission" date="2020-08" db="EMBL/GenBank/DDBJ databases">
        <title>Streptomyces sp. PSKA01 genome sequencing and assembly.</title>
        <authorList>
            <person name="Mandal S."/>
            <person name="Maiti P.K."/>
            <person name="Das P."/>
        </authorList>
    </citation>
    <scope>NUCLEOTIDE SEQUENCE [LARGE SCALE GENOMIC DNA]</scope>
    <source>
        <strain evidence="5 6">PSKA01</strain>
    </source>
</reference>